<gene>
    <name evidence="4" type="ORF">SBA1_420020</name>
</gene>
<dbReference type="InterPro" id="IPR001303">
    <property type="entry name" value="Aldolase_II/adducin_N"/>
</dbReference>
<dbReference type="InterPro" id="IPR050197">
    <property type="entry name" value="Aldolase_class_II_sugar_metab"/>
</dbReference>
<dbReference type="GO" id="GO:0019323">
    <property type="term" value="P:pentose catabolic process"/>
    <property type="evidence" value="ECO:0007669"/>
    <property type="project" value="TreeGrafter"/>
</dbReference>
<feature type="domain" description="Class II aldolase/adducin N-terminal" evidence="3">
    <location>
        <begin position="9"/>
        <end position="185"/>
    </location>
</feature>
<dbReference type="AlphaFoldDB" id="A0A2U3KR53"/>
<dbReference type="Pfam" id="PF00596">
    <property type="entry name" value="Aldolase_II"/>
    <property type="match status" value="1"/>
</dbReference>
<dbReference type="InterPro" id="IPR036409">
    <property type="entry name" value="Aldolase_II/adducin_N_sf"/>
</dbReference>
<dbReference type="PANTHER" id="PTHR22789">
    <property type="entry name" value="FUCULOSE PHOSPHATE ALDOLASE"/>
    <property type="match status" value="1"/>
</dbReference>
<accession>A0A2U3KR53</accession>
<dbReference type="Proteomes" id="UP000238701">
    <property type="component" value="Unassembled WGS sequence"/>
</dbReference>
<reference evidence="4" key="1">
    <citation type="submission" date="2018-02" db="EMBL/GenBank/DDBJ databases">
        <authorList>
            <person name="Cohen D.B."/>
            <person name="Kent A.D."/>
        </authorList>
    </citation>
    <scope>NUCLEOTIDE SEQUENCE [LARGE SCALE GENOMIC DNA]</scope>
    <source>
        <strain evidence="4">Peat soil MAG SbA1</strain>
    </source>
</reference>
<proteinExistence type="predicted"/>
<dbReference type="SMART" id="SM01007">
    <property type="entry name" value="Aldolase_II"/>
    <property type="match status" value="1"/>
</dbReference>
<dbReference type="GO" id="GO:0005829">
    <property type="term" value="C:cytosol"/>
    <property type="evidence" value="ECO:0007669"/>
    <property type="project" value="TreeGrafter"/>
</dbReference>
<organism evidence="4">
    <name type="scientific">Candidatus Sulfotelmatobacter kueseliae</name>
    <dbReference type="NCBI Taxonomy" id="2042962"/>
    <lineage>
        <taxon>Bacteria</taxon>
        <taxon>Pseudomonadati</taxon>
        <taxon>Acidobacteriota</taxon>
        <taxon>Terriglobia</taxon>
        <taxon>Terriglobales</taxon>
        <taxon>Candidatus Korobacteraceae</taxon>
        <taxon>Candidatus Sulfotelmatobacter</taxon>
    </lineage>
</organism>
<evidence type="ECO:0000259" key="3">
    <source>
        <dbReference type="SMART" id="SM01007"/>
    </source>
</evidence>
<evidence type="ECO:0000256" key="2">
    <source>
        <dbReference type="ARBA" id="ARBA00023239"/>
    </source>
</evidence>
<dbReference type="GO" id="GO:0046872">
    <property type="term" value="F:metal ion binding"/>
    <property type="evidence" value="ECO:0007669"/>
    <property type="project" value="UniProtKB-KW"/>
</dbReference>
<sequence length="230" mass="25474">MPTERKHRQEIVRYGRMLHERCFVAAMDGNLSVRLKNDRILVTPTCLSKGAMQPSDMVVVDVEGKRVSGRRNVTSEIGMHLLIYRLRPDIQAIVHAHPPTATGFAAAGVALTEPLVCEVVMGLGCIPLARYGTPGTSELTQTLEPYVPEYDAILMSNHGVVTYGDTLEHAYMKMETVEHFAEIALVTHLLGRQQPLKEVEIEKLLTARTKYFGAKIAASMPLPQVPEKVT</sequence>
<name>A0A2U3KR53_9BACT</name>
<dbReference type="Gene3D" id="3.40.225.10">
    <property type="entry name" value="Class II aldolase/adducin N-terminal domain"/>
    <property type="match status" value="1"/>
</dbReference>
<evidence type="ECO:0000256" key="1">
    <source>
        <dbReference type="ARBA" id="ARBA00022723"/>
    </source>
</evidence>
<dbReference type="GO" id="GO:0016832">
    <property type="term" value="F:aldehyde-lyase activity"/>
    <property type="evidence" value="ECO:0007669"/>
    <property type="project" value="TreeGrafter"/>
</dbReference>
<keyword evidence="1" id="KW-0479">Metal-binding</keyword>
<dbReference type="SUPFAM" id="SSF53639">
    <property type="entry name" value="AraD/HMP-PK domain-like"/>
    <property type="match status" value="1"/>
</dbReference>
<evidence type="ECO:0000313" key="4">
    <source>
        <dbReference type="EMBL" id="SPF42100.1"/>
    </source>
</evidence>
<keyword evidence="2" id="KW-0456">Lyase</keyword>
<dbReference type="EMBL" id="OMOD01000136">
    <property type="protein sequence ID" value="SPF42100.1"/>
    <property type="molecule type" value="Genomic_DNA"/>
</dbReference>
<protein>
    <submittedName>
        <fullName evidence="4">Class II aldolase/adducin-like protein</fullName>
    </submittedName>
</protein>
<dbReference type="PANTHER" id="PTHR22789:SF0">
    <property type="entry name" value="3-OXO-TETRONATE 4-PHOSPHATE DECARBOXYLASE-RELATED"/>
    <property type="match status" value="1"/>
</dbReference>